<dbReference type="PANTHER" id="PTHR12606:SF1">
    <property type="entry name" value="UBIQUITIN-LIKE-SPECIFIC PROTEASE 1A"/>
    <property type="match status" value="1"/>
</dbReference>
<dbReference type="Pfam" id="PF02902">
    <property type="entry name" value="Peptidase_C48"/>
    <property type="match status" value="1"/>
</dbReference>
<gene>
    <name evidence="7" type="ORF">Sangu_1094300</name>
</gene>
<dbReference type="EMBL" id="JACGWK010000006">
    <property type="protein sequence ID" value="KAL0348665.1"/>
    <property type="molecule type" value="Genomic_DNA"/>
</dbReference>
<dbReference type="PANTHER" id="PTHR12606">
    <property type="entry name" value="SENTRIN/SUMO-SPECIFIC PROTEASE"/>
    <property type="match status" value="1"/>
</dbReference>
<keyword evidence="4" id="KW-0788">Thiol protease</keyword>
<dbReference type="SUPFAM" id="SSF54001">
    <property type="entry name" value="Cysteine proteinases"/>
    <property type="match status" value="1"/>
</dbReference>
<feature type="domain" description="Ubiquitin-like protease family profile" evidence="6">
    <location>
        <begin position="322"/>
        <end position="463"/>
    </location>
</feature>
<dbReference type="Gene3D" id="3.40.395.10">
    <property type="entry name" value="Adenoviral Proteinase, Chain A"/>
    <property type="match status" value="1"/>
</dbReference>
<name>A0AAW2NYG6_9LAMI</name>
<reference evidence="7" key="1">
    <citation type="submission" date="2020-06" db="EMBL/GenBank/DDBJ databases">
        <authorList>
            <person name="Li T."/>
            <person name="Hu X."/>
            <person name="Zhang T."/>
            <person name="Song X."/>
            <person name="Zhang H."/>
            <person name="Dai N."/>
            <person name="Sheng W."/>
            <person name="Hou X."/>
            <person name="Wei L."/>
        </authorList>
    </citation>
    <scope>NUCLEOTIDE SEQUENCE</scope>
    <source>
        <strain evidence="7">G01</strain>
        <tissue evidence="7">Leaf</tissue>
    </source>
</reference>
<dbReference type="InterPro" id="IPR003653">
    <property type="entry name" value="Peptidase_C48_C"/>
</dbReference>
<evidence type="ECO:0000256" key="1">
    <source>
        <dbReference type="ARBA" id="ARBA00005234"/>
    </source>
</evidence>
<evidence type="ECO:0000256" key="3">
    <source>
        <dbReference type="ARBA" id="ARBA00022801"/>
    </source>
</evidence>
<keyword evidence="3" id="KW-0378">Hydrolase</keyword>
<comment type="caution">
    <text evidence="7">The sequence shown here is derived from an EMBL/GenBank/DDBJ whole genome shotgun (WGS) entry which is preliminary data.</text>
</comment>
<feature type="region of interest" description="Disordered" evidence="5">
    <location>
        <begin position="88"/>
        <end position="107"/>
    </location>
</feature>
<reference evidence="7" key="2">
    <citation type="journal article" date="2024" name="Plant">
        <title>Genomic evolution and insights into agronomic trait innovations of Sesamum species.</title>
        <authorList>
            <person name="Miao H."/>
            <person name="Wang L."/>
            <person name="Qu L."/>
            <person name="Liu H."/>
            <person name="Sun Y."/>
            <person name="Le M."/>
            <person name="Wang Q."/>
            <person name="Wei S."/>
            <person name="Zheng Y."/>
            <person name="Lin W."/>
            <person name="Duan Y."/>
            <person name="Cao H."/>
            <person name="Xiong S."/>
            <person name="Wang X."/>
            <person name="Wei L."/>
            <person name="Li C."/>
            <person name="Ma Q."/>
            <person name="Ju M."/>
            <person name="Zhao R."/>
            <person name="Li G."/>
            <person name="Mu C."/>
            <person name="Tian Q."/>
            <person name="Mei H."/>
            <person name="Zhang T."/>
            <person name="Gao T."/>
            <person name="Zhang H."/>
        </authorList>
    </citation>
    <scope>NUCLEOTIDE SEQUENCE</scope>
    <source>
        <strain evidence="7">G01</strain>
    </source>
</reference>
<evidence type="ECO:0000256" key="4">
    <source>
        <dbReference type="ARBA" id="ARBA00022807"/>
    </source>
</evidence>
<feature type="region of interest" description="Disordered" evidence="5">
    <location>
        <begin position="21"/>
        <end position="54"/>
    </location>
</feature>
<organism evidence="7">
    <name type="scientific">Sesamum angustifolium</name>
    <dbReference type="NCBI Taxonomy" id="2727405"/>
    <lineage>
        <taxon>Eukaryota</taxon>
        <taxon>Viridiplantae</taxon>
        <taxon>Streptophyta</taxon>
        <taxon>Embryophyta</taxon>
        <taxon>Tracheophyta</taxon>
        <taxon>Spermatophyta</taxon>
        <taxon>Magnoliopsida</taxon>
        <taxon>eudicotyledons</taxon>
        <taxon>Gunneridae</taxon>
        <taxon>Pentapetalae</taxon>
        <taxon>asterids</taxon>
        <taxon>lamiids</taxon>
        <taxon>Lamiales</taxon>
        <taxon>Pedaliaceae</taxon>
        <taxon>Sesamum</taxon>
    </lineage>
</organism>
<proteinExistence type="inferred from homology"/>
<accession>A0AAW2NYG6</accession>
<dbReference type="GO" id="GO:0016929">
    <property type="term" value="F:deSUMOylase activity"/>
    <property type="evidence" value="ECO:0007669"/>
    <property type="project" value="TreeGrafter"/>
</dbReference>
<dbReference type="InterPro" id="IPR038765">
    <property type="entry name" value="Papain-like_cys_pep_sf"/>
</dbReference>
<evidence type="ECO:0000313" key="7">
    <source>
        <dbReference type="EMBL" id="KAL0348665.1"/>
    </source>
</evidence>
<evidence type="ECO:0000256" key="5">
    <source>
        <dbReference type="SAM" id="MobiDB-lite"/>
    </source>
</evidence>
<sequence length="493" mass="56568">MGALTNNRKRGDDYYKSLVSFSPSIDQPYGHISKKPKLSVPMSEKTPEINRSASSISVVSRISQYPAGKSGFPREVHAPVRNSRFGLFSSAKNTERTTTSEENPSDKMGKFSLLYHLQHYEDAKDKAIRSLRYTSIGKQKDKEVIEVDSEEENRDDVCDDSSIEEVEIANFEQSKSKGEQGVESSLEVNIKIGEKGLGSLDSSVITDVSNATAKVDDVEKMELIQLDQVPVGSGVPIYKRLLNEIPRKFLKLSELELGIVLTENIWQRFRLSRSPKKEDQIKKNVTEECFVPLTDEEESEISRALSNSNRRKVLVTHENSNIDITGEILQCLRPGAWLNDEVINVYLELLKEREKREPQKFLKCHFFSTFFYKKIFVPIHKEVHWCLAIINKKDEKFQYLDSLKGGDPRVLNVLTRYFVDEVKDKCGKDINVSSWEQEFVTDLPEQANGFDCGMFMIKYADFYSRDIGLCFSQKDMPYFRRRTAKEILKLRAD</sequence>
<dbReference type="PROSITE" id="PS50600">
    <property type="entry name" value="ULP_PROTEASE"/>
    <property type="match status" value="1"/>
</dbReference>
<keyword evidence="2 7" id="KW-0645">Protease</keyword>
<evidence type="ECO:0000259" key="6">
    <source>
        <dbReference type="PROSITE" id="PS50600"/>
    </source>
</evidence>
<comment type="similarity">
    <text evidence="1">Belongs to the peptidase C48 family.</text>
</comment>
<protein>
    <submittedName>
        <fullName evidence="7">Ubiquitin-like-specific protease ESD4</fullName>
    </submittedName>
</protein>
<dbReference type="GO" id="GO:0016926">
    <property type="term" value="P:protein desumoylation"/>
    <property type="evidence" value="ECO:0007669"/>
    <property type="project" value="TreeGrafter"/>
</dbReference>
<dbReference type="GO" id="GO:0005634">
    <property type="term" value="C:nucleus"/>
    <property type="evidence" value="ECO:0007669"/>
    <property type="project" value="TreeGrafter"/>
</dbReference>
<dbReference type="AlphaFoldDB" id="A0AAW2NYG6"/>
<evidence type="ECO:0000256" key="2">
    <source>
        <dbReference type="ARBA" id="ARBA00022670"/>
    </source>
</evidence>
<dbReference type="GO" id="GO:0006508">
    <property type="term" value="P:proteolysis"/>
    <property type="evidence" value="ECO:0007669"/>
    <property type="project" value="UniProtKB-KW"/>
</dbReference>
<feature type="compositionally biased region" description="Basic and acidic residues" evidence="5">
    <location>
        <begin position="93"/>
        <end position="107"/>
    </location>
</feature>